<dbReference type="Proteomes" id="UP000770717">
    <property type="component" value="Unassembled WGS sequence"/>
</dbReference>
<name>A0A8J6JX90_ELECQ</name>
<accession>A0A8J6JX90</accession>
<evidence type="ECO:0000256" key="1">
    <source>
        <dbReference type="SAM" id="MobiDB-lite"/>
    </source>
</evidence>
<protein>
    <submittedName>
        <fullName evidence="2">Uncharacterized protein</fullName>
    </submittedName>
</protein>
<reference evidence="2" key="1">
    <citation type="thesis" date="2020" institute="ProQuest LLC" country="789 East Eisenhower Parkway, Ann Arbor, MI, USA">
        <title>Comparative Genomics and Chromosome Evolution.</title>
        <authorList>
            <person name="Mudd A.B."/>
        </authorList>
    </citation>
    <scope>NUCLEOTIDE SEQUENCE</scope>
    <source>
        <strain evidence="2">HN-11 Male</strain>
        <tissue evidence="2">Kidney and liver</tissue>
    </source>
</reference>
<dbReference type="AlphaFoldDB" id="A0A8J6JX90"/>
<evidence type="ECO:0000313" key="3">
    <source>
        <dbReference type="Proteomes" id="UP000770717"/>
    </source>
</evidence>
<feature type="compositionally biased region" description="Polar residues" evidence="1">
    <location>
        <begin position="76"/>
        <end position="92"/>
    </location>
</feature>
<keyword evidence="3" id="KW-1185">Reference proteome</keyword>
<feature type="region of interest" description="Disordered" evidence="1">
    <location>
        <begin position="18"/>
        <end position="92"/>
    </location>
</feature>
<feature type="compositionally biased region" description="Low complexity" evidence="1">
    <location>
        <begin position="31"/>
        <end position="42"/>
    </location>
</feature>
<sequence length="104" mass="10966">MSPSEKKCPHQEVLRFLRTSRALRPSSGNITAAPPTVTTASPNKDGPGQESQDDEPREGTPTLEDSQRSTPDLYPTSLTAQVGEQNVSRSSSTALAAEQAVAGS</sequence>
<evidence type="ECO:0000313" key="2">
    <source>
        <dbReference type="EMBL" id="KAG9473463.1"/>
    </source>
</evidence>
<proteinExistence type="predicted"/>
<comment type="caution">
    <text evidence="2">The sequence shown here is derived from an EMBL/GenBank/DDBJ whole genome shotgun (WGS) entry which is preliminary data.</text>
</comment>
<dbReference type="EMBL" id="WNTK01000014">
    <property type="protein sequence ID" value="KAG9473463.1"/>
    <property type="molecule type" value="Genomic_DNA"/>
</dbReference>
<gene>
    <name evidence="2" type="ORF">GDO78_013580</name>
</gene>
<organism evidence="2 3">
    <name type="scientific">Eleutherodactylus coqui</name>
    <name type="common">Puerto Rican coqui</name>
    <dbReference type="NCBI Taxonomy" id="57060"/>
    <lineage>
        <taxon>Eukaryota</taxon>
        <taxon>Metazoa</taxon>
        <taxon>Chordata</taxon>
        <taxon>Craniata</taxon>
        <taxon>Vertebrata</taxon>
        <taxon>Euteleostomi</taxon>
        <taxon>Amphibia</taxon>
        <taxon>Batrachia</taxon>
        <taxon>Anura</taxon>
        <taxon>Neobatrachia</taxon>
        <taxon>Hyloidea</taxon>
        <taxon>Eleutherodactylidae</taxon>
        <taxon>Eleutherodactylinae</taxon>
        <taxon>Eleutherodactylus</taxon>
        <taxon>Eleutherodactylus</taxon>
    </lineage>
</organism>